<dbReference type="EMBL" id="LVVL01000019">
    <property type="protein sequence ID" value="OAN10109.1"/>
    <property type="molecule type" value="Genomic_DNA"/>
</dbReference>
<dbReference type="Gene3D" id="3.90.1200.10">
    <property type="match status" value="1"/>
</dbReference>
<evidence type="ECO:0000313" key="4">
    <source>
        <dbReference type="Proteomes" id="UP000078447"/>
    </source>
</evidence>
<dbReference type="Proteomes" id="UP000078447">
    <property type="component" value="Unassembled WGS sequence"/>
</dbReference>
<evidence type="ECO:0000313" key="3">
    <source>
        <dbReference type="EMBL" id="OAN10109.1"/>
    </source>
</evidence>
<protein>
    <recommendedName>
        <fullName evidence="2">Aminoglycoside phosphotransferase domain-containing protein</fullName>
    </recommendedName>
</protein>
<evidence type="ECO:0000256" key="1">
    <source>
        <dbReference type="ARBA" id="ARBA00038240"/>
    </source>
</evidence>
<proteinExistence type="inferred from homology"/>
<dbReference type="PANTHER" id="PTHR21064:SF6">
    <property type="entry name" value="AMINOGLYCOSIDE PHOSPHOTRANSFERASE DOMAIN-CONTAINING PROTEIN"/>
    <property type="match status" value="1"/>
</dbReference>
<dbReference type="PANTHER" id="PTHR21064">
    <property type="entry name" value="AMINOGLYCOSIDE PHOSPHOTRANSFERASE DOMAIN-CONTAINING PROTEIN-RELATED"/>
    <property type="match status" value="1"/>
</dbReference>
<dbReference type="InterPro" id="IPR050249">
    <property type="entry name" value="Pseudomonas-type_ThrB"/>
</dbReference>
<gene>
    <name evidence="3" type="ORF">A3783_15185</name>
</gene>
<dbReference type="SUPFAM" id="SSF56112">
    <property type="entry name" value="Protein kinase-like (PK-like)"/>
    <property type="match status" value="1"/>
</dbReference>
<name>A0ABX2V4V6_9BACL</name>
<comment type="caution">
    <text evidence="3">The sequence shown here is derived from an EMBL/GenBank/DDBJ whole genome shotgun (WGS) entry which is preliminary data.</text>
</comment>
<comment type="similarity">
    <text evidence="1">Belongs to the pseudomonas-type ThrB family.</text>
</comment>
<dbReference type="InterPro" id="IPR011009">
    <property type="entry name" value="Kinase-like_dom_sf"/>
</dbReference>
<keyword evidence="4" id="KW-1185">Reference proteome</keyword>
<organism evidence="3 4">
    <name type="scientific">Exiguobacterium undae</name>
    <dbReference type="NCBI Taxonomy" id="169177"/>
    <lineage>
        <taxon>Bacteria</taxon>
        <taxon>Bacillati</taxon>
        <taxon>Bacillota</taxon>
        <taxon>Bacilli</taxon>
        <taxon>Bacillales</taxon>
        <taxon>Bacillales Family XII. Incertae Sedis</taxon>
        <taxon>Exiguobacterium</taxon>
    </lineage>
</organism>
<sequence length="349" mass="41124">MLFMAIETSRINNESIKINLLEHYNIDVHSISKVNNGSANIYEIVSKNDKTYILKEFQSFIDKNKLKLEPTINQLLLNSKFPTSKILKTLKNEYLWSFNERIFHLQEKAEGIIFSQNNAPDWLLRDSAMYLAKLHEILKYLPNFPIGMPKSGWDNESKIRKIEKMIHIKKEFISLESSNFMILEAINCLDFKIKYLKESKLSEKNNFDNLTIKNTHGDFNLNQILIKNNSVESVIDFSSASALPASWEIIRSFTYSHKSSHSGEINILDLKKYIEEYLKYSLLTRDDINEMPAFYLNQLAFSLYGFEQYLKFQQDESLLIFAIWRTKLQKYLFENLQTINNDFRNWSIL</sequence>
<dbReference type="Gene3D" id="3.30.200.20">
    <property type="entry name" value="Phosphorylase Kinase, domain 1"/>
    <property type="match status" value="1"/>
</dbReference>
<dbReference type="Pfam" id="PF01636">
    <property type="entry name" value="APH"/>
    <property type="match status" value="1"/>
</dbReference>
<evidence type="ECO:0000259" key="2">
    <source>
        <dbReference type="Pfam" id="PF01636"/>
    </source>
</evidence>
<feature type="domain" description="Aminoglycoside phosphotransferase" evidence="2">
    <location>
        <begin position="31"/>
        <end position="253"/>
    </location>
</feature>
<reference evidence="3 4" key="1">
    <citation type="submission" date="2016-03" db="EMBL/GenBank/DDBJ databases">
        <authorList>
            <person name="Cho S.-Y."/>
            <person name="Lim S."/>
            <person name="Kim H."/>
            <person name="Soh E.H."/>
            <person name="Moon J.S."/>
        </authorList>
    </citation>
    <scope>NUCLEOTIDE SEQUENCE [LARGE SCALE GENOMIC DNA]</scope>
    <source>
        <strain evidence="3 4">KCTC 3810</strain>
    </source>
</reference>
<dbReference type="InterPro" id="IPR002575">
    <property type="entry name" value="Aminoglycoside_PTrfase"/>
</dbReference>
<accession>A0ABX2V4V6</accession>